<evidence type="ECO:0000313" key="6">
    <source>
        <dbReference type="Proteomes" id="UP000006242"/>
    </source>
</evidence>
<dbReference type="GO" id="GO:0007155">
    <property type="term" value="P:cell adhesion"/>
    <property type="evidence" value="ECO:0007669"/>
    <property type="project" value="InterPro"/>
</dbReference>
<dbReference type="Gene3D" id="3.30.700.10">
    <property type="entry name" value="Glycoprotein, Type 4 Pilin"/>
    <property type="match status" value="1"/>
</dbReference>
<evidence type="ECO:0000313" key="5">
    <source>
        <dbReference type="EMBL" id="ERJ18911.1"/>
    </source>
</evidence>
<sequence length="165" mass="16764">MQKQQGFTLIELMIVVAIIGILAAIAIPQYQNYVARSQMSEAMTLASGVKTDVAEIYNTTGSVSSADSSTDSAASQIPPSSQISGTYVDNVAVSDGVITATLRGTGSDVSAAIQGKKVQLTPGVTTGAGFTALSSATASEVGSITWECKSDAEAKYLPGSCTSGL</sequence>
<dbReference type="PANTHER" id="PTHR30093:SF34">
    <property type="entry name" value="PREPILIN PEPTIDASE-DEPENDENT PROTEIN D"/>
    <property type="match status" value="1"/>
</dbReference>
<dbReference type="InterPro" id="IPR001082">
    <property type="entry name" value="Pilin"/>
</dbReference>
<evidence type="ECO:0000256" key="4">
    <source>
        <dbReference type="SAM" id="Phobius"/>
    </source>
</evidence>
<name>U2E507_9GAMM</name>
<protein>
    <submittedName>
        <fullName evidence="5">Pilin protein</fullName>
    </submittedName>
</protein>
<dbReference type="AlphaFoldDB" id="U2E507"/>
<dbReference type="OrthoDB" id="115249at2"/>
<comment type="similarity">
    <text evidence="1 3">Belongs to the N-Me-Phe pilin family.</text>
</comment>
<reference evidence="5 6" key="1">
    <citation type="journal article" date="2011" name="J. Bacteriol.">
        <title>Genome sequence of Salinisphaera shabanensis, a gammaproteobacterium from the harsh, variable environment of the brine-seawater interface of the Shaban Deep in the Red Sea.</title>
        <authorList>
            <person name="Antunes A."/>
            <person name="Alam I."/>
            <person name="Bajic V.B."/>
            <person name="Stingl U."/>
        </authorList>
    </citation>
    <scope>NUCLEOTIDE SEQUENCE [LARGE SCALE GENOMIC DNA]</scope>
    <source>
        <strain evidence="5 6">E1L3A</strain>
    </source>
</reference>
<evidence type="ECO:0000256" key="2">
    <source>
        <dbReference type="ARBA" id="ARBA00022481"/>
    </source>
</evidence>
<evidence type="ECO:0000256" key="3">
    <source>
        <dbReference type="RuleBase" id="RU000389"/>
    </source>
</evidence>
<dbReference type="Pfam" id="PF07963">
    <property type="entry name" value="N_methyl"/>
    <property type="match status" value="1"/>
</dbReference>
<gene>
    <name evidence="5" type="ORF">SSPSH_002204</name>
</gene>
<accession>U2E507</accession>
<organism evidence="5 6">
    <name type="scientific">Salinisphaera shabanensis E1L3A</name>
    <dbReference type="NCBI Taxonomy" id="1033802"/>
    <lineage>
        <taxon>Bacteria</taxon>
        <taxon>Pseudomonadati</taxon>
        <taxon>Pseudomonadota</taxon>
        <taxon>Gammaproteobacteria</taxon>
        <taxon>Salinisphaerales</taxon>
        <taxon>Salinisphaeraceae</taxon>
        <taxon>Salinisphaera</taxon>
    </lineage>
</organism>
<dbReference type="RefSeq" id="WP_006912555.1">
    <property type="nucleotide sequence ID" value="NZ_AFNV02000014.1"/>
</dbReference>
<dbReference type="NCBIfam" id="TIGR02532">
    <property type="entry name" value="IV_pilin_GFxxxE"/>
    <property type="match status" value="1"/>
</dbReference>
<keyword evidence="6" id="KW-1185">Reference proteome</keyword>
<dbReference type="SUPFAM" id="SSF54523">
    <property type="entry name" value="Pili subunits"/>
    <property type="match status" value="1"/>
</dbReference>
<feature type="transmembrane region" description="Helical" evidence="4">
    <location>
        <begin position="12"/>
        <end position="30"/>
    </location>
</feature>
<keyword evidence="4" id="KW-0812">Transmembrane</keyword>
<keyword evidence="3" id="KW-0281">Fimbrium</keyword>
<dbReference type="PANTHER" id="PTHR30093">
    <property type="entry name" value="GENERAL SECRETION PATHWAY PROTEIN G"/>
    <property type="match status" value="1"/>
</dbReference>
<keyword evidence="4" id="KW-1133">Transmembrane helix</keyword>
<dbReference type="Proteomes" id="UP000006242">
    <property type="component" value="Unassembled WGS sequence"/>
</dbReference>
<evidence type="ECO:0000256" key="1">
    <source>
        <dbReference type="ARBA" id="ARBA00005233"/>
    </source>
</evidence>
<dbReference type="InterPro" id="IPR045584">
    <property type="entry name" value="Pilin-like"/>
</dbReference>
<proteinExistence type="inferred from homology"/>
<dbReference type="eggNOG" id="COG4969">
    <property type="taxonomic scope" value="Bacteria"/>
</dbReference>
<comment type="caution">
    <text evidence="5">The sequence shown here is derived from an EMBL/GenBank/DDBJ whole genome shotgun (WGS) entry which is preliminary data.</text>
</comment>
<dbReference type="EMBL" id="AFNV02000014">
    <property type="protein sequence ID" value="ERJ18911.1"/>
    <property type="molecule type" value="Genomic_DNA"/>
</dbReference>
<reference evidence="5 6" key="2">
    <citation type="journal article" date="2013" name="PLoS ONE">
        <title>INDIGO - INtegrated Data Warehouse of MIcrobial GenOmes with Examples from the Red Sea Extremophiles.</title>
        <authorList>
            <person name="Alam I."/>
            <person name="Antunes A."/>
            <person name="Kamau A.A."/>
            <person name="Ba Alawi W."/>
            <person name="Kalkatawi M."/>
            <person name="Stingl U."/>
            <person name="Bajic V.B."/>
        </authorList>
    </citation>
    <scope>NUCLEOTIDE SEQUENCE [LARGE SCALE GENOMIC DNA]</scope>
    <source>
        <strain evidence="5 6">E1L3A</strain>
    </source>
</reference>
<dbReference type="Pfam" id="PF00114">
    <property type="entry name" value="Pilin"/>
    <property type="match status" value="1"/>
</dbReference>
<dbReference type="GO" id="GO:0043107">
    <property type="term" value="P:type IV pilus-dependent motility"/>
    <property type="evidence" value="ECO:0007669"/>
    <property type="project" value="TreeGrafter"/>
</dbReference>
<keyword evidence="2" id="KW-0488">Methylation</keyword>
<dbReference type="InterPro" id="IPR012902">
    <property type="entry name" value="N_methyl_site"/>
</dbReference>
<keyword evidence="4" id="KW-0472">Membrane</keyword>
<dbReference type="STRING" id="1033802.SSPSH_002204"/>
<dbReference type="GO" id="GO:0044096">
    <property type="term" value="C:type IV pilus"/>
    <property type="evidence" value="ECO:0007669"/>
    <property type="project" value="TreeGrafter"/>
</dbReference>
<dbReference type="PROSITE" id="PS00409">
    <property type="entry name" value="PROKAR_NTER_METHYL"/>
    <property type="match status" value="1"/>
</dbReference>